<feature type="binding site" evidence="3 4">
    <location>
        <position position="132"/>
    </location>
    <ligand>
        <name>Zn(2+)</name>
        <dbReference type="ChEBI" id="CHEBI:29105"/>
    </ligand>
</feature>
<dbReference type="InterPro" id="IPR050134">
    <property type="entry name" value="NAD-dep_sirtuin_deacylases"/>
</dbReference>
<dbReference type="NCBIfam" id="NF001753">
    <property type="entry name" value="PRK00481.1-3"/>
    <property type="match status" value="1"/>
</dbReference>
<comment type="catalytic activity">
    <reaction evidence="3">
        <text>N(6)-succinyl-L-lysyl-[protein] + NAD(+) + H2O = 2''-O-succinyl-ADP-D-ribose + nicotinamide + L-lysyl-[protein]</text>
        <dbReference type="Rhea" id="RHEA:47668"/>
        <dbReference type="Rhea" id="RHEA-COMP:9752"/>
        <dbReference type="Rhea" id="RHEA-COMP:11877"/>
        <dbReference type="ChEBI" id="CHEBI:15377"/>
        <dbReference type="ChEBI" id="CHEBI:17154"/>
        <dbReference type="ChEBI" id="CHEBI:29969"/>
        <dbReference type="ChEBI" id="CHEBI:57540"/>
        <dbReference type="ChEBI" id="CHEBI:87830"/>
        <dbReference type="ChEBI" id="CHEBI:87832"/>
    </reaction>
</comment>
<keyword evidence="2 3" id="KW-0520">NAD</keyword>
<dbReference type="Pfam" id="PF02146">
    <property type="entry name" value="SIR2"/>
    <property type="match status" value="1"/>
</dbReference>
<dbReference type="EMBL" id="JBHSEG010000001">
    <property type="protein sequence ID" value="MFC4452279.1"/>
    <property type="molecule type" value="Genomic_DNA"/>
</dbReference>
<comment type="caution">
    <text evidence="6">The sequence shown here is derived from an EMBL/GenBank/DDBJ whole genome shotgun (WGS) entry which is preliminary data.</text>
</comment>
<comment type="catalytic activity">
    <reaction evidence="3">
        <text>N(6)-acetyl-L-lysyl-[protein] + NAD(+) + H2O = 2''-O-acetyl-ADP-D-ribose + nicotinamide + L-lysyl-[protein]</text>
        <dbReference type="Rhea" id="RHEA:43636"/>
        <dbReference type="Rhea" id="RHEA-COMP:9752"/>
        <dbReference type="Rhea" id="RHEA-COMP:10731"/>
        <dbReference type="ChEBI" id="CHEBI:15377"/>
        <dbReference type="ChEBI" id="CHEBI:17154"/>
        <dbReference type="ChEBI" id="CHEBI:29969"/>
        <dbReference type="ChEBI" id="CHEBI:57540"/>
        <dbReference type="ChEBI" id="CHEBI:61930"/>
        <dbReference type="ChEBI" id="CHEBI:83767"/>
        <dbReference type="EC" id="2.3.1.286"/>
    </reaction>
</comment>
<gene>
    <name evidence="3" type="primary">cobB</name>
    <name evidence="6" type="ORF">ACFO0P_00655</name>
</gene>
<evidence type="ECO:0000256" key="2">
    <source>
        <dbReference type="ARBA" id="ARBA00023027"/>
    </source>
</evidence>
<feature type="active site" description="Proton acceptor" evidence="3 4">
    <location>
        <position position="124"/>
    </location>
</feature>
<comment type="cofactor">
    <cofactor evidence="3">
        <name>Zn(2+)</name>
        <dbReference type="ChEBI" id="CHEBI:29105"/>
    </cofactor>
    <text evidence="3">Binds 1 zinc ion per subunit.</text>
</comment>
<accession>A0ABV8Y042</accession>
<keyword evidence="7" id="KW-1185">Reference proteome</keyword>
<dbReference type="RefSeq" id="WP_380129660.1">
    <property type="nucleotide sequence ID" value="NZ_JBHSEG010000001.1"/>
</dbReference>
<dbReference type="InterPro" id="IPR029035">
    <property type="entry name" value="DHS-like_NAD/FAD-binding_dom"/>
</dbReference>
<dbReference type="HAMAP" id="MF_01121">
    <property type="entry name" value="Sirtuin_ClassIII"/>
    <property type="match status" value="1"/>
</dbReference>
<comment type="similarity">
    <text evidence="3">Belongs to the sirtuin family. Class III subfamily.</text>
</comment>
<dbReference type="InterPro" id="IPR003000">
    <property type="entry name" value="Sirtuin"/>
</dbReference>
<comment type="subcellular location">
    <subcellularLocation>
        <location evidence="3">Cytoplasm</location>
    </subcellularLocation>
</comment>
<dbReference type="Proteomes" id="UP001595939">
    <property type="component" value="Unassembled WGS sequence"/>
</dbReference>
<sequence length="250" mass="27021">MAPSSLSVAEAAARLRQARRVAVLTGAGISAESGIPTFRDAQSGLWARFRPEDLASPEAYHRDPELVWQWYAGRYRDVMAAEPNAGHRLLVQLERQVGEGFSLITQNVDGLHARAGSRDPVELHGTLLSSRCERCGHVQPLPPPDQFTPPPVCERCGARGRPNVVWFGEYLPPDALSAAEDAFDRAEVALVIGTSAQVYPAAGLAAETLRAGGVVIEINPEPTDLSMQVQLSLRDTASVGLRRLLEPDEA</sequence>
<feature type="binding site" evidence="3">
    <location>
        <begin position="219"/>
        <end position="221"/>
    </location>
    <ligand>
        <name>NAD(+)</name>
        <dbReference type="ChEBI" id="CHEBI:57540"/>
    </ligand>
</feature>
<feature type="binding site" evidence="3">
    <location>
        <position position="71"/>
    </location>
    <ligand>
        <name>substrate</name>
    </ligand>
</feature>
<dbReference type="Gene3D" id="3.40.50.1220">
    <property type="entry name" value="TPP-binding domain"/>
    <property type="match status" value="1"/>
</dbReference>
<dbReference type="SUPFAM" id="SSF52467">
    <property type="entry name" value="DHS-like NAD/FAD-binding domain"/>
    <property type="match status" value="1"/>
</dbReference>
<dbReference type="CDD" id="cd01412">
    <property type="entry name" value="SIRT5_Af1_CobB"/>
    <property type="match status" value="1"/>
</dbReference>
<evidence type="ECO:0000259" key="5">
    <source>
        <dbReference type="PROSITE" id="PS50305"/>
    </source>
</evidence>
<proteinExistence type="inferred from homology"/>
<dbReference type="PROSITE" id="PS50305">
    <property type="entry name" value="SIRTUIN"/>
    <property type="match status" value="1"/>
</dbReference>
<evidence type="ECO:0000256" key="1">
    <source>
        <dbReference type="ARBA" id="ARBA00022679"/>
    </source>
</evidence>
<dbReference type="PANTHER" id="PTHR11085">
    <property type="entry name" value="NAD-DEPENDENT PROTEIN DEACYLASE SIRTUIN-5, MITOCHONDRIAL-RELATED"/>
    <property type="match status" value="1"/>
</dbReference>
<protein>
    <recommendedName>
        <fullName evidence="3">NAD-dependent protein deacylase</fullName>
        <ecNumber evidence="3">2.3.1.286</ecNumber>
    </recommendedName>
    <alternativeName>
        <fullName evidence="3">Regulatory protein SIR2 homolog</fullName>
    </alternativeName>
</protein>
<organism evidence="6 7">
    <name type="scientific">Deinococcus sonorensis</name>
    <dbReference type="NCBI Taxonomy" id="309891"/>
    <lineage>
        <taxon>Bacteria</taxon>
        <taxon>Thermotogati</taxon>
        <taxon>Deinococcota</taxon>
        <taxon>Deinococci</taxon>
        <taxon>Deinococcales</taxon>
        <taxon>Deinococcaceae</taxon>
        <taxon>Deinococcus</taxon>
    </lineage>
</organism>
<feature type="binding site" evidence="3 4">
    <location>
        <position position="156"/>
    </location>
    <ligand>
        <name>Zn(2+)</name>
        <dbReference type="ChEBI" id="CHEBI:29105"/>
    </ligand>
</feature>
<feature type="binding site" evidence="3">
    <location>
        <position position="74"/>
    </location>
    <ligand>
        <name>substrate</name>
    </ligand>
</feature>
<reference evidence="7" key="1">
    <citation type="journal article" date="2019" name="Int. J. Syst. Evol. Microbiol.">
        <title>The Global Catalogue of Microorganisms (GCM) 10K type strain sequencing project: providing services to taxonomists for standard genome sequencing and annotation.</title>
        <authorList>
            <consortium name="The Broad Institute Genomics Platform"/>
            <consortium name="The Broad Institute Genome Sequencing Center for Infectious Disease"/>
            <person name="Wu L."/>
            <person name="Ma J."/>
        </authorList>
    </citation>
    <scope>NUCLEOTIDE SEQUENCE [LARGE SCALE GENOMIC DNA]</scope>
    <source>
        <strain evidence="7">CCUG 39970</strain>
    </source>
</reference>
<keyword evidence="1" id="KW-0808">Transferase</keyword>
<evidence type="ECO:0000256" key="4">
    <source>
        <dbReference type="PROSITE-ProRule" id="PRU00236"/>
    </source>
</evidence>
<comment type="caution">
    <text evidence="3">Lacks conserved residue(s) required for the propagation of feature annotation.</text>
</comment>
<dbReference type="InterPro" id="IPR026591">
    <property type="entry name" value="Sirtuin_cat_small_dom_sf"/>
</dbReference>
<feature type="binding site" evidence="3 4">
    <location>
        <position position="135"/>
    </location>
    <ligand>
        <name>Zn(2+)</name>
        <dbReference type="ChEBI" id="CHEBI:29105"/>
    </ligand>
</feature>
<keyword evidence="3 4" id="KW-0479">Metal-binding</keyword>
<keyword evidence="3 4" id="KW-0862">Zinc</keyword>
<dbReference type="InterPro" id="IPR026590">
    <property type="entry name" value="Ssirtuin_cat_dom"/>
</dbReference>
<dbReference type="InterPro" id="IPR027546">
    <property type="entry name" value="Sirtuin_class_III"/>
</dbReference>
<comment type="function">
    <text evidence="3">NAD-dependent lysine deacetylase and desuccinylase that specifically removes acetyl and succinyl groups on target proteins. Modulates the activities of several proteins which are inactive in their acylated form.</text>
</comment>
<dbReference type="EC" id="2.3.1.286" evidence="3"/>
<evidence type="ECO:0000313" key="6">
    <source>
        <dbReference type="EMBL" id="MFC4452279.1"/>
    </source>
</evidence>
<name>A0ABV8Y042_9DEIO</name>
<dbReference type="PANTHER" id="PTHR11085:SF4">
    <property type="entry name" value="NAD-DEPENDENT PROTEIN DEACYLASE"/>
    <property type="match status" value="1"/>
</dbReference>
<feature type="binding site" evidence="3">
    <location>
        <position position="237"/>
    </location>
    <ligand>
        <name>NAD(+)</name>
        <dbReference type="ChEBI" id="CHEBI:57540"/>
    </ligand>
</feature>
<feature type="binding site" evidence="3">
    <location>
        <begin position="193"/>
        <end position="195"/>
    </location>
    <ligand>
        <name>NAD(+)</name>
        <dbReference type="ChEBI" id="CHEBI:57540"/>
    </ligand>
</feature>
<feature type="binding site" evidence="3 4">
    <location>
        <position position="153"/>
    </location>
    <ligand>
        <name>Zn(2+)</name>
        <dbReference type="ChEBI" id="CHEBI:29105"/>
    </ligand>
</feature>
<feature type="domain" description="Deacetylase sirtuin-type" evidence="5">
    <location>
        <begin position="1"/>
        <end position="250"/>
    </location>
</feature>
<evidence type="ECO:0000313" key="7">
    <source>
        <dbReference type="Proteomes" id="UP001595939"/>
    </source>
</evidence>
<keyword evidence="3" id="KW-0963">Cytoplasm</keyword>
<comment type="domain">
    <text evidence="3">2 residues (Tyr-71 and Arg-74) present in a large hydrophobic pocket are probably involved in substrate specificity. They are important for desuccinylation activity, but dispensable for deacetylation activity.</text>
</comment>
<feature type="binding site" evidence="3">
    <location>
        <begin position="106"/>
        <end position="109"/>
    </location>
    <ligand>
        <name>NAD(+)</name>
        <dbReference type="ChEBI" id="CHEBI:57540"/>
    </ligand>
</feature>
<dbReference type="Gene3D" id="3.30.1600.10">
    <property type="entry name" value="SIR2/SIRT2 'Small Domain"/>
    <property type="match status" value="1"/>
</dbReference>
<evidence type="ECO:0000256" key="3">
    <source>
        <dbReference type="HAMAP-Rule" id="MF_01121"/>
    </source>
</evidence>